<dbReference type="GeneID" id="17266034"/>
<evidence type="ECO:0000313" key="2">
    <source>
        <dbReference type="EnsemblProtists" id="EOD20487"/>
    </source>
</evidence>
<accession>A0A0D3JAF2</accession>
<dbReference type="HOGENOM" id="CLU_702904_0_0_1"/>
<dbReference type="PANTHER" id="PTHR10605">
    <property type="entry name" value="HEPARAN SULFATE SULFOTRANSFERASE"/>
    <property type="match status" value="1"/>
</dbReference>
<dbReference type="Proteomes" id="UP000013827">
    <property type="component" value="Unassembled WGS sequence"/>
</dbReference>
<dbReference type="SUPFAM" id="SSF52540">
    <property type="entry name" value="P-loop containing nucleoside triphosphate hydrolases"/>
    <property type="match status" value="1"/>
</dbReference>
<keyword evidence="3" id="KW-1185">Reference proteome</keyword>
<evidence type="ECO:0000313" key="3">
    <source>
        <dbReference type="Proteomes" id="UP000013827"/>
    </source>
</evidence>
<protein>
    <recommendedName>
        <fullName evidence="4">Sulfotransferase domain-containing protein</fullName>
    </recommendedName>
</protein>
<dbReference type="KEGG" id="ehx:EMIHUDRAFT_208364"/>
<dbReference type="eggNOG" id="ENOG502T28T">
    <property type="taxonomic scope" value="Eukaryota"/>
</dbReference>
<name>A0A0D3JAF2_EMIH1</name>
<evidence type="ECO:0000256" key="1">
    <source>
        <dbReference type="ARBA" id="ARBA00022679"/>
    </source>
</evidence>
<dbReference type="RefSeq" id="XP_005772916.1">
    <property type="nucleotide sequence ID" value="XM_005772859.1"/>
</dbReference>
<dbReference type="GO" id="GO:0008146">
    <property type="term" value="F:sulfotransferase activity"/>
    <property type="evidence" value="ECO:0007669"/>
    <property type="project" value="InterPro"/>
</dbReference>
<reference evidence="2" key="2">
    <citation type="submission" date="2024-10" db="UniProtKB">
        <authorList>
            <consortium name="EnsemblProtists"/>
        </authorList>
    </citation>
    <scope>IDENTIFICATION</scope>
</reference>
<keyword evidence="1" id="KW-0808">Transferase</keyword>
<dbReference type="EnsemblProtists" id="EOD20487">
    <property type="protein sequence ID" value="EOD20487"/>
    <property type="gene ID" value="EMIHUDRAFT_208364"/>
</dbReference>
<proteinExistence type="predicted"/>
<dbReference type="PaxDb" id="2903-EOD20487"/>
<sequence length="393" mass="43580">MIARLHIIGSKKASTSSLFKLFADGTTVCGSLEPSAQNKKEPAIWYRDVHTKTPGQYLDSWPQPGSKQTNCTEYMDANPVRLKDVSAAEALWRFAEASRSPTQLVRIVAVIREPISRQLSLYNHLLTQPPSTWEVKWACPEVEALPRMGLAPSFDELARCEMFEWLRYCGMQDFSAACYWARAWKTNPRGKAVGVMGSMYHLQLQQWERTWPRQQVLVVQFEMLVGMLQTLYTPWNGLLNRALAAAHKAGKAPPEELLFEIGASVVACSDEEGGRAQRALDLRELAQMYQVPRLELLCAQALQESVGPATAVPLLDVAHTLGDGRLLLAQCRRFVADHAAEVRASGGVEQLRDLGVAKGLLGDALDQVAELKGTVAARDVELEKVRAEVAERA</sequence>
<reference evidence="3" key="1">
    <citation type="journal article" date="2013" name="Nature">
        <title>Pan genome of the phytoplankton Emiliania underpins its global distribution.</title>
        <authorList>
            <person name="Read B.A."/>
            <person name="Kegel J."/>
            <person name="Klute M.J."/>
            <person name="Kuo A."/>
            <person name="Lefebvre S.C."/>
            <person name="Maumus F."/>
            <person name="Mayer C."/>
            <person name="Miller J."/>
            <person name="Monier A."/>
            <person name="Salamov A."/>
            <person name="Young J."/>
            <person name="Aguilar M."/>
            <person name="Claverie J.M."/>
            <person name="Frickenhaus S."/>
            <person name="Gonzalez K."/>
            <person name="Herman E.K."/>
            <person name="Lin Y.C."/>
            <person name="Napier J."/>
            <person name="Ogata H."/>
            <person name="Sarno A.F."/>
            <person name="Shmutz J."/>
            <person name="Schroeder D."/>
            <person name="de Vargas C."/>
            <person name="Verret F."/>
            <person name="von Dassow P."/>
            <person name="Valentin K."/>
            <person name="Van de Peer Y."/>
            <person name="Wheeler G."/>
            <person name="Dacks J.B."/>
            <person name="Delwiche C.F."/>
            <person name="Dyhrman S.T."/>
            <person name="Glockner G."/>
            <person name="John U."/>
            <person name="Richards T."/>
            <person name="Worden A.Z."/>
            <person name="Zhang X."/>
            <person name="Grigoriev I.V."/>
            <person name="Allen A.E."/>
            <person name="Bidle K."/>
            <person name="Borodovsky M."/>
            <person name="Bowler C."/>
            <person name="Brownlee C."/>
            <person name="Cock J.M."/>
            <person name="Elias M."/>
            <person name="Gladyshev V.N."/>
            <person name="Groth M."/>
            <person name="Guda C."/>
            <person name="Hadaegh A."/>
            <person name="Iglesias-Rodriguez M.D."/>
            <person name="Jenkins J."/>
            <person name="Jones B.M."/>
            <person name="Lawson T."/>
            <person name="Leese F."/>
            <person name="Lindquist E."/>
            <person name="Lobanov A."/>
            <person name="Lomsadze A."/>
            <person name="Malik S.B."/>
            <person name="Marsh M.E."/>
            <person name="Mackinder L."/>
            <person name="Mock T."/>
            <person name="Mueller-Roeber B."/>
            <person name="Pagarete A."/>
            <person name="Parker M."/>
            <person name="Probert I."/>
            <person name="Quesneville H."/>
            <person name="Raines C."/>
            <person name="Rensing S.A."/>
            <person name="Riano-Pachon D.M."/>
            <person name="Richier S."/>
            <person name="Rokitta S."/>
            <person name="Shiraiwa Y."/>
            <person name="Soanes D.M."/>
            <person name="van der Giezen M."/>
            <person name="Wahlund T.M."/>
            <person name="Williams B."/>
            <person name="Wilson W."/>
            <person name="Wolfe G."/>
            <person name="Wurch L.L."/>
        </authorList>
    </citation>
    <scope>NUCLEOTIDE SEQUENCE</scope>
</reference>
<dbReference type="AlphaFoldDB" id="A0A0D3JAF2"/>
<dbReference type="PANTHER" id="PTHR10605:SF56">
    <property type="entry name" value="BIFUNCTIONAL HEPARAN SULFATE N-DEACETYLASE_N-SULFOTRANSFERASE"/>
    <property type="match status" value="1"/>
</dbReference>
<organism evidence="2 3">
    <name type="scientific">Emiliania huxleyi (strain CCMP1516)</name>
    <dbReference type="NCBI Taxonomy" id="280463"/>
    <lineage>
        <taxon>Eukaryota</taxon>
        <taxon>Haptista</taxon>
        <taxon>Haptophyta</taxon>
        <taxon>Prymnesiophyceae</taxon>
        <taxon>Isochrysidales</taxon>
        <taxon>Noelaerhabdaceae</taxon>
        <taxon>Emiliania</taxon>
    </lineage>
</organism>
<dbReference type="Gene3D" id="3.40.50.300">
    <property type="entry name" value="P-loop containing nucleotide triphosphate hydrolases"/>
    <property type="match status" value="1"/>
</dbReference>
<evidence type="ECO:0008006" key="4">
    <source>
        <dbReference type="Google" id="ProtNLM"/>
    </source>
</evidence>
<dbReference type="InterPro" id="IPR037359">
    <property type="entry name" value="NST/OST"/>
</dbReference>
<dbReference type="InterPro" id="IPR027417">
    <property type="entry name" value="P-loop_NTPase"/>
</dbReference>